<name>A0A1S8WPV5_OPIVI</name>
<dbReference type="Pfam" id="PF00079">
    <property type="entry name" value="Serpin"/>
    <property type="match status" value="1"/>
</dbReference>
<evidence type="ECO:0000256" key="2">
    <source>
        <dbReference type="RuleBase" id="RU000411"/>
    </source>
</evidence>
<dbReference type="InterPro" id="IPR036186">
    <property type="entry name" value="Serpin_sf"/>
</dbReference>
<dbReference type="PANTHER" id="PTHR11461:SF211">
    <property type="entry name" value="GH10112P-RELATED"/>
    <property type="match status" value="1"/>
</dbReference>
<dbReference type="SUPFAM" id="SSF56574">
    <property type="entry name" value="Serpins"/>
    <property type="match status" value="1"/>
</dbReference>
<dbReference type="InterPro" id="IPR042185">
    <property type="entry name" value="Serpin_sf_2"/>
</dbReference>
<comment type="similarity">
    <text evidence="1 2">Belongs to the serpin family.</text>
</comment>
<dbReference type="InterPro" id="IPR023795">
    <property type="entry name" value="Serpin_CS"/>
</dbReference>
<dbReference type="EMBL" id="KV897133">
    <property type="protein sequence ID" value="OON16550.1"/>
    <property type="molecule type" value="Genomic_DNA"/>
</dbReference>
<evidence type="ECO:0000313" key="4">
    <source>
        <dbReference type="EMBL" id="OON16550.1"/>
    </source>
</evidence>
<dbReference type="SMART" id="SM00093">
    <property type="entry name" value="SERPIN"/>
    <property type="match status" value="1"/>
</dbReference>
<evidence type="ECO:0000259" key="3">
    <source>
        <dbReference type="SMART" id="SM00093"/>
    </source>
</evidence>
<proteinExistence type="inferred from homology"/>
<dbReference type="GO" id="GO:0004867">
    <property type="term" value="F:serine-type endopeptidase inhibitor activity"/>
    <property type="evidence" value="ECO:0007669"/>
    <property type="project" value="InterPro"/>
</dbReference>
<dbReference type="AlphaFoldDB" id="A0A1S8WPV5"/>
<dbReference type="InterPro" id="IPR023796">
    <property type="entry name" value="Serpin_dom"/>
</dbReference>
<feature type="domain" description="Serpin" evidence="3">
    <location>
        <begin position="1"/>
        <end position="206"/>
    </location>
</feature>
<dbReference type="PROSITE" id="PS00284">
    <property type="entry name" value="SERPIN"/>
    <property type="match status" value="1"/>
</dbReference>
<organism evidence="4 5">
    <name type="scientific">Opisthorchis viverrini</name>
    <name type="common">Southeast Asian liver fluke</name>
    <dbReference type="NCBI Taxonomy" id="6198"/>
    <lineage>
        <taxon>Eukaryota</taxon>
        <taxon>Metazoa</taxon>
        <taxon>Spiralia</taxon>
        <taxon>Lophotrochozoa</taxon>
        <taxon>Platyhelminthes</taxon>
        <taxon>Trematoda</taxon>
        <taxon>Digenea</taxon>
        <taxon>Opisthorchiida</taxon>
        <taxon>Opisthorchiata</taxon>
        <taxon>Opisthorchiidae</taxon>
        <taxon>Opisthorchis</taxon>
    </lineage>
</organism>
<reference evidence="4 5" key="1">
    <citation type="submission" date="2015-03" db="EMBL/GenBank/DDBJ databases">
        <title>Draft genome of the nematode, Opisthorchis viverrini.</title>
        <authorList>
            <person name="Mitreva M."/>
        </authorList>
    </citation>
    <scope>NUCLEOTIDE SEQUENCE [LARGE SCALE GENOMIC DNA]</scope>
    <source>
        <strain evidence="4">Khon Kaen</strain>
    </source>
</reference>
<accession>A0A1S8WPV5</accession>
<keyword evidence="5" id="KW-1185">Reference proteome</keyword>
<dbReference type="InterPro" id="IPR042178">
    <property type="entry name" value="Serpin_sf_1"/>
</dbReference>
<protein>
    <recommendedName>
        <fullName evidence="3">Serpin domain-containing protein</fullName>
    </recommendedName>
</protein>
<evidence type="ECO:0000256" key="1">
    <source>
        <dbReference type="ARBA" id="ARBA00009500"/>
    </source>
</evidence>
<gene>
    <name evidence="4" type="ORF">X801_07635</name>
</gene>
<dbReference type="InterPro" id="IPR000215">
    <property type="entry name" value="Serpin_fam"/>
</dbReference>
<dbReference type="Proteomes" id="UP000243686">
    <property type="component" value="Unassembled WGS sequence"/>
</dbReference>
<sequence length="209" mass="23560">MISTNPGSWDHQFDKGQTQDSDFHCLNGESMKVQAMYRESPFYLADLRTGLYDYETTVSKERFHFGSQSEWALLILLPHETAGLPKLLSRLQAPGQLASALRSQFHMEDAHLYLPKFKLADQPMIDLKPTLYECEMKKLFDGGDLSRLSQSCLSLDEEGVTAAAAIIFTMYGSCRLPRTISVDHPFFIALVCDSTMPVFVGHVVIPKFD</sequence>
<dbReference type="PANTHER" id="PTHR11461">
    <property type="entry name" value="SERINE PROTEASE INHIBITOR, SERPIN"/>
    <property type="match status" value="1"/>
</dbReference>
<dbReference type="Gene3D" id="2.30.39.10">
    <property type="entry name" value="Alpha-1-antitrypsin, domain 1"/>
    <property type="match status" value="1"/>
</dbReference>
<dbReference type="GO" id="GO:0005615">
    <property type="term" value="C:extracellular space"/>
    <property type="evidence" value="ECO:0007669"/>
    <property type="project" value="InterPro"/>
</dbReference>
<dbReference type="Gene3D" id="3.30.497.10">
    <property type="entry name" value="Antithrombin, subunit I, domain 2"/>
    <property type="match status" value="1"/>
</dbReference>
<evidence type="ECO:0000313" key="5">
    <source>
        <dbReference type="Proteomes" id="UP000243686"/>
    </source>
</evidence>